<sequence>MTISICIPTYNRPDFLIRAIRSCLDQTFLPSEIIIGDDSKNEASKLLVEQLVQTNHLPVKINYHKHPVSKGQANNVNALIALTHSEWFVLLHDDDMLVNTALKDMTDYISSYPHIDMVYGKQYLIDESDKIDLEHSDYFNNLYFRTPTYEGNNINSFEAGLIQQIPNNGYLLRTKIAKQISYRNAPEVGDACDFDFGFRIGLAGYKLGYLDRFTSKYRLTKNSISLSNTDFAYRAYKLILPYYRSSLDRDRLVQIALSRKSAPAVVEAIQKGKVSDGWSIYFSPFHRDKIFTLGGFKRIIQLIYASLMLIHGRAN</sequence>
<accession>A0A074KQS5</accession>
<organism evidence="2 3">
    <name type="scientific">Anditalea andensis</name>
    <dbReference type="NCBI Taxonomy" id="1048983"/>
    <lineage>
        <taxon>Bacteria</taxon>
        <taxon>Pseudomonadati</taxon>
        <taxon>Bacteroidota</taxon>
        <taxon>Cytophagia</taxon>
        <taxon>Cytophagales</taxon>
        <taxon>Cytophagaceae</taxon>
        <taxon>Anditalea</taxon>
    </lineage>
</organism>
<gene>
    <name evidence="2" type="ORF">EL17_16250</name>
</gene>
<dbReference type="RefSeq" id="WP_051720058.1">
    <property type="nucleotide sequence ID" value="NZ_JMIH01000024.1"/>
</dbReference>
<comment type="caution">
    <text evidence="2">The sequence shown here is derived from an EMBL/GenBank/DDBJ whole genome shotgun (WGS) entry which is preliminary data.</text>
</comment>
<dbReference type="CDD" id="cd00761">
    <property type="entry name" value="Glyco_tranf_GTA_type"/>
    <property type="match status" value="1"/>
</dbReference>
<proteinExistence type="predicted"/>
<evidence type="ECO:0000259" key="1">
    <source>
        <dbReference type="Pfam" id="PF00535"/>
    </source>
</evidence>
<name>A0A074KQS5_9BACT</name>
<dbReference type="EMBL" id="JMIH01000024">
    <property type="protein sequence ID" value="KEO72301.1"/>
    <property type="molecule type" value="Genomic_DNA"/>
</dbReference>
<dbReference type="Pfam" id="PF00535">
    <property type="entry name" value="Glycos_transf_2"/>
    <property type="match status" value="1"/>
</dbReference>
<dbReference type="AlphaFoldDB" id="A0A074KQS5"/>
<dbReference type="eggNOG" id="COG1216">
    <property type="taxonomic scope" value="Bacteria"/>
</dbReference>
<evidence type="ECO:0000313" key="2">
    <source>
        <dbReference type="EMBL" id="KEO72301.1"/>
    </source>
</evidence>
<feature type="domain" description="Glycosyltransferase 2-like" evidence="1">
    <location>
        <begin position="4"/>
        <end position="146"/>
    </location>
</feature>
<dbReference type="InterPro" id="IPR029044">
    <property type="entry name" value="Nucleotide-diphossugar_trans"/>
</dbReference>
<dbReference type="SUPFAM" id="SSF53448">
    <property type="entry name" value="Nucleotide-diphospho-sugar transferases"/>
    <property type="match status" value="1"/>
</dbReference>
<evidence type="ECO:0000313" key="3">
    <source>
        <dbReference type="Proteomes" id="UP000027821"/>
    </source>
</evidence>
<reference evidence="2 3" key="1">
    <citation type="submission" date="2014-04" db="EMBL/GenBank/DDBJ databases">
        <title>Characterization and application of a salt tolerant electro-active bacterium.</title>
        <authorList>
            <person name="Yang L."/>
            <person name="Wei S."/>
            <person name="Tay Q.X.M."/>
        </authorList>
    </citation>
    <scope>NUCLEOTIDE SEQUENCE [LARGE SCALE GENOMIC DNA]</scope>
    <source>
        <strain evidence="2 3">LY1</strain>
    </source>
</reference>
<dbReference type="Proteomes" id="UP000027821">
    <property type="component" value="Unassembled WGS sequence"/>
</dbReference>
<dbReference type="Gene3D" id="3.90.550.10">
    <property type="entry name" value="Spore Coat Polysaccharide Biosynthesis Protein SpsA, Chain A"/>
    <property type="match status" value="1"/>
</dbReference>
<dbReference type="InterPro" id="IPR001173">
    <property type="entry name" value="Glyco_trans_2-like"/>
</dbReference>
<dbReference type="PANTHER" id="PTHR22916:SF3">
    <property type="entry name" value="UDP-GLCNAC:BETAGAL BETA-1,3-N-ACETYLGLUCOSAMINYLTRANSFERASE-LIKE PROTEIN 1"/>
    <property type="match status" value="1"/>
</dbReference>
<dbReference type="OrthoDB" id="1334872at2"/>
<protein>
    <recommendedName>
        <fullName evidence="1">Glycosyltransferase 2-like domain-containing protein</fullName>
    </recommendedName>
</protein>
<dbReference type="PANTHER" id="PTHR22916">
    <property type="entry name" value="GLYCOSYLTRANSFERASE"/>
    <property type="match status" value="1"/>
</dbReference>
<keyword evidence="3" id="KW-1185">Reference proteome</keyword>
<dbReference type="STRING" id="1048983.EL17_16250"/>
<dbReference type="GO" id="GO:0016758">
    <property type="term" value="F:hexosyltransferase activity"/>
    <property type="evidence" value="ECO:0007669"/>
    <property type="project" value="UniProtKB-ARBA"/>
</dbReference>